<evidence type="ECO:0000313" key="2">
    <source>
        <dbReference type="Proteomes" id="UP000034810"/>
    </source>
</evidence>
<sequence>MKLKVLINALYLKDGTRAFLEPLGYRLVRRVDDSYTEEWWLFPFNYPVRFWHWLKSKIRRPII</sequence>
<proteinExistence type="predicted"/>
<reference evidence="1 2" key="1">
    <citation type="journal article" date="2015" name="Nature">
        <title>rRNA introns, odd ribosomes, and small enigmatic genomes across a large radiation of phyla.</title>
        <authorList>
            <person name="Brown C.T."/>
            <person name="Hug L.A."/>
            <person name="Thomas B.C."/>
            <person name="Sharon I."/>
            <person name="Castelle C.J."/>
            <person name="Singh A."/>
            <person name="Wilkins M.J."/>
            <person name="Williams K.H."/>
            <person name="Banfield J.F."/>
        </authorList>
    </citation>
    <scope>NUCLEOTIDE SEQUENCE [LARGE SCALE GENOMIC DNA]</scope>
</reference>
<name>A0A0G1F5A4_9BACT</name>
<gene>
    <name evidence="1" type="ORF">UV58_C0013G0006</name>
</gene>
<evidence type="ECO:0000313" key="1">
    <source>
        <dbReference type="EMBL" id="KKS82063.1"/>
    </source>
</evidence>
<dbReference type="Proteomes" id="UP000034810">
    <property type="component" value="Unassembled WGS sequence"/>
</dbReference>
<dbReference type="AlphaFoldDB" id="A0A0G1F5A4"/>
<organism evidence="1 2">
    <name type="scientific">Candidatus Wolfebacteria bacterium GW2011_GWC1_43_10</name>
    <dbReference type="NCBI Taxonomy" id="1619011"/>
    <lineage>
        <taxon>Bacteria</taxon>
        <taxon>Candidatus Wolfeibacteriota</taxon>
    </lineage>
</organism>
<comment type="caution">
    <text evidence="1">The sequence shown here is derived from an EMBL/GenBank/DDBJ whole genome shotgun (WGS) entry which is preliminary data.</text>
</comment>
<protein>
    <submittedName>
        <fullName evidence="1">Uncharacterized protein</fullName>
    </submittedName>
</protein>
<accession>A0A0G1F5A4</accession>
<dbReference type="EMBL" id="LCFA01000013">
    <property type="protein sequence ID" value="KKS82063.1"/>
    <property type="molecule type" value="Genomic_DNA"/>
</dbReference>